<evidence type="ECO:0000256" key="5">
    <source>
        <dbReference type="PROSITE-ProRule" id="PRU01240"/>
    </source>
</evidence>
<dbReference type="Gene3D" id="3.50.30.30">
    <property type="match status" value="1"/>
</dbReference>
<dbReference type="PANTHER" id="PTHR43806:SF65">
    <property type="entry name" value="SERINE PROTEASE APRX"/>
    <property type="match status" value="1"/>
</dbReference>
<keyword evidence="7" id="KW-0732">Signal</keyword>
<dbReference type="InterPro" id="IPR050131">
    <property type="entry name" value="Peptidase_S8_subtilisin-like"/>
</dbReference>
<dbReference type="InterPro" id="IPR013783">
    <property type="entry name" value="Ig-like_fold"/>
</dbReference>
<evidence type="ECO:0000313" key="10">
    <source>
        <dbReference type="Proteomes" id="UP001595699"/>
    </source>
</evidence>
<feature type="chain" id="PRO_5047067151" evidence="7">
    <location>
        <begin position="25"/>
        <end position="1248"/>
    </location>
</feature>
<keyword evidence="2 5" id="KW-0645">Protease</keyword>
<evidence type="ECO:0000256" key="1">
    <source>
        <dbReference type="ARBA" id="ARBA00011073"/>
    </source>
</evidence>
<organism evidence="9 10">
    <name type="scientific">Tenggerimyces flavus</name>
    <dbReference type="NCBI Taxonomy" id="1708749"/>
    <lineage>
        <taxon>Bacteria</taxon>
        <taxon>Bacillati</taxon>
        <taxon>Actinomycetota</taxon>
        <taxon>Actinomycetes</taxon>
        <taxon>Propionibacteriales</taxon>
        <taxon>Nocardioidaceae</taxon>
        <taxon>Tenggerimyces</taxon>
    </lineage>
</organism>
<dbReference type="PROSITE" id="PS51892">
    <property type="entry name" value="SUBTILASE"/>
    <property type="match status" value="1"/>
</dbReference>
<evidence type="ECO:0000256" key="6">
    <source>
        <dbReference type="SAM" id="MobiDB-lite"/>
    </source>
</evidence>
<keyword evidence="3 5" id="KW-0378">Hydrolase</keyword>
<sequence>MPTPRSTIALAAIVGVITATFVSAPVAQGAPPTPQHVRTAGAKTYTFKLVTGDVARLTIESDGRQSASLVPQPGRTNGYQLRHVKGDLLVVPAAAAPYLDSGQIDPGLFNLSALAEQGFGGKALPLLLTPTESGARTRRAPALPKALAKHRTFPKLATVAVTPKHDQIRTFWESIDDDRRTSKPRLGSGIGKVWLDARVKATLDKSTKQIGADKAWQAGLDGKGVKVAVLDTGYDQAHPDLAKVKTSKSFVPEETVQDRNGHGTHVASTIAGSGKASTGNKVRKGVAPGTDLLVGKVLSDEGFGYDSWIMAGMEWAIASGAKVVSMSLGGPVPSDGSDPLSQAIDTLSASSGTLFVVAAGNAGPDGQTVTFPGASKSALTVGAVDKKGALANFSSRGLRLGDGMVKPEVTAPGVDIVAARAAGTNLGGDVSQWYTTLSGTSMATPHVAGAAAILAQKHPTWTGQQLKSALISSARPSSNVGIPQQGLGLINIPTGLKGNVVTDTPSVAVGRITWTGSARPLVKRALQYRNTGNRTVTVNLAADVSNVAQGNHPDARLSFSPRRLTIAPGKTATSTVTLDVDKTKHGTYAGSIVARTSAGTSVRTAYSAIVDGQLRDLTVTATDRDGKPANASATNVQLVSYDTNEMTIHNFENGKVVIRVPDGKYSLSAFVNTEDEEHAAKSIALFSKPELDVRSSMKLHFDARKTERIAISTPKQADPRSYIIAWHRTIGSNSTLFGWNMPGEITKEVYVQRFDRPRSGKYEVTHRWDLKQPVLTVDVLGAGGFRVPSPNGEWGTSFVGDQTLRLVDAGTGTPTELTEAKAKGAVALVKWRSYDDTVSQIADAAKAGVKVMLLYRDQPGFWSDGQWEPPLPYYTLQQPEGRKLRDALAKGERQVRLVGVPDSTYRYDLMFVEREVDGPLRYDTRKLPMATMVTDFHKHDPGRVFGQSDQRTTYVPGIDAGYQLARTVKAPLRQTDYVTAGVWSSSGTADLWNWVGEEYGLNIQLRKGEQFKQSWWPAITRPAMPDVTGGESVGLPVSRYEDAIRVTIPQFVSGNNLIYGWGDTGGFPGSELQDRTTMTLRKNGQLVKTFNGPTGQFPVPAARARYDLELAVDRNSESWATTSSSTRSVWSFTSSHVRKREVLPLLQLGYDLQTDLNNAIPRAGGKLLTIRPGYQPGVRGPSGTTLRVEVSYDGETFKRAATSGPRSAVKVTLPKAPAGAKAGTLRVTATDRDGNKLVQTIVHAWHVR</sequence>
<comment type="caution">
    <text evidence="9">The sequence shown here is derived from an EMBL/GenBank/DDBJ whole genome shotgun (WGS) entry which is preliminary data.</text>
</comment>
<proteinExistence type="inferred from homology"/>
<dbReference type="SUPFAM" id="SSF52743">
    <property type="entry name" value="Subtilisin-like"/>
    <property type="match status" value="1"/>
</dbReference>
<dbReference type="InterPro" id="IPR015500">
    <property type="entry name" value="Peptidase_S8_subtilisin-rel"/>
</dbReference>
<dbReference type="InterPro" id="IPR022398">
    <property type="entry name" value="Peptidase_S8_His-AS"/>
</dbReference>
<feature type="active site" description="Charge relay system" evidence="5">
    <location>
        <position position="441"/>
    </location>
</feature>
<evidence type="ECO:0000313" key="9">
    <source>
        <dbReference type="EMBL" id="MFC3759336.1"/>
    </source>
</evidence>
<dbReference type="InterPro" id="IPR036852">
    <property type="entry name" value="Peptidase_S8/S53_dom_sf"/>
</dbReference>
<keyword evidence="4 5" id="KW-0720">Serine protease</keyword>
<dbReference type="Proteomes" id="UP001595699">
    <property type="component" value="Unassembled WGS sequence"/>
</dbReference>
<dbReference type="InterPro" id="IPR000209">
    <property type="entry name" value="Peptidase_S8/S53_dom"/>
</dbReference>
<feature type="domain" description="Peptidase S8/S53" evidence="8">
    <location>
        <begin position="222"/>
        <end position="477"/>
    </location>
</feature>
<dbReference type="CDD" id="cd07487">
    <property type="entry name" value="Peptidases_S8_1"/>
    <property type="match status" value="1"/>
</dbReference>
<dbReference type="PROSITE" id="PS00138">
    <property type="entry name" value="SUBTILASE_SER"/>
    <property type="match status" value="1"/>
</dbReference>
<evidence type="ECO:0000256" key="2">
    <source>
        <dbReference type="ARBA" id="ARBA00022670"/>
    </source>
</evidence>
<evidence type="ECO:0000259" key="8">
    <source>
        <dbReference type="Pfam" id="PF00082"/>
    </source>
</evidence>
<gene>
    <name evidence="9" type="ORF">ACFOUW_00660</name>
</gene>
<dbReference type="Gene3D" id="3.40.50.200">
    <property type="entry name" value="Peptidase S8/S53 domain"/>
    <property type="match status" value="1"/>
</dbReference>
<comment type="similarity">
    <text evidence="1 5">Belongs to the peptidase S8 family.</text>
</comment>
<evidence type="ECO:0000256" key="7">
    <source>
        <dbReference type="SAM" id="SignalP"/>
    </source>
</evidence>
<keyword evidence="10" id="KW-1185">Reference proteome</keyword>
<evidence type="ECO:0000256" key="4">
    <source>
        <dbReference type="ARBA" id="ARBA00022825"/>
    </source>
</evidence>
<dbReference type="RefSeq" id="WP_205122263.1">
    <property type="nucleotide sequence ID" value="NZ_JAFBCM010000001.1"/>
</dbReference>
<name>A0ABV7Y428_9ACTN</name>
<reference evidence="10" key="1">
    <citation type="journal article" date="2019" name="Int. J. Syst. Evol. Microbiol.">
        <title>The Global Catalogue of Microorganisms (GCM) 10K type strain sequencing project: providing services to taxonomists for standard genome sequencing and annotation.</title>
        <authorList>
            <consortium name="The Broad Institute Genomics Platform"/>
            <consortium name="The Broad Institute Genome Sequencing Center for Infectious Disease"/>
            <person name="Wu L."/>
            <person name="Ma J."/>
        </authorList>
    </citation>
    <scope>NUCLEOTIDE SEQUENCE [LARGE SCALE GENOMIC DNA]</scope>
    <source>
        <strain evidence="10">CGMCC 4.7241</strain>
    </source>
</reference>
<feature type="active site" description="Charge relay system" evidence="5">
    <location>
        <position position="262"/>
    </location>
</feature>
<feature type="signal peptide" evidence="7">
    <location>
        <begin position="1"/>
        <end position="24"/>
    </location>
</feature>
<dbReference type="InterPro" id="IPR046450">
    <property type="entry name" value="PA_dom_sf"/>
</dbReference>
<dbReference type="PROSITE" id="PS00137">
    <property type="entry name" value="SUBTILASE_HIS"/>
    <property type="match status" value="1"/>
</dbReference>
<dbReference type="PANTHER" id="PTHR43806">
    <property type="entry name" value="PEPTIDASE S8"/>
    <property type="match status" value="1"/>
</dbReference>
<feature type="compositionally biased region" description="Polar residues" evidence="6">
    <location>
        <begin position="266"/>
        <end position="280"/>
    </location>
</feature>
<dbReference type="PRINTS" id="PR00723">
    <property type="entry name" value="SUBTILISIN"/>
</dbReference>
<dbReference type="Pfam" id="PF00082">
    <property type="entry name" value="Peptidase_S8"/>
    <property type="match status" value="1"/>
</dbReference>
<dbReference type="SUPFAM" id="SSF52025">
    <property type="entry name" value="PA domain"/>
    <property type="match status" value="1"/>
</dbReference>
<accession>A0ABV7Y428</accession>
<dbReference type="EMBL" id="JBHRZH010000001">
    <property type="protein sequence ID" value="MFC3759336.1"/>
    <property type="molecule type" value="Genomic_DNA"/>
</dbReference>
<dbReference type="Gene3D" id="2.60.40.10">
    <property type="entry name" value="Immunoglobulins"/>
    <property type="match status" value="1"/>
</dbReference>
<feature type="active site" description="Charge relay system" evidence="5">
    <location>
        <position position="231"/>
    </location>
</feature>
<dbReference type="InterPro" id="IPR023828">
    <property type="entry name" value="Peptidase_S8_Ser-AS"/>
</dbReference>
<evidence type="ECO:0000256" key="3">
    <source>
        <dbReference type="ARBA" id="ARBA00022801"/>
    </source>
</evidence>
<protein>
    <submittedName>
        <fullName evidence="9">S8 family serine peptidase</fullName>
    </submittedName>
</protein>
<feature type="region of interest" description="Disordered" evidence="6">
    <location>
        <begin position="255"/>
        <end position="281"/>
    </location>
</feature>